<dbReference type="Pfam" id="PF12822">
    <property type="entry name" value="ECF_trnsprt"/>
    <property type="match status" value="1"/>
</dbReference>
<name>A0A7G9GJ02_9FIRM</name>
<feature type="transmembrane region" description="Helical" evidence="1">
    <location>
        <begin position="139"/>
        <end position="166"/>
    </location>
</feature>
<dbReference type="GO" id="GO:0022857">
    <property type="term" value="F:transmembrane transporter activity"/>
    <property type="evidence" value="ECO:0007669"/>
    <property type="project" value="InterPro"/>
</dbReference>
<feature type="transmembrane region" description="Helical" evidence="1">
    <location>
        <begin position="107"/>
        <end position="133"/>
    </location>
</feature>
<protein>
    <submittedName>
        <fullName evidence="2">ECF transporter S component</fullName>
    </submittedName>
</protein>
<evidence type="ECO:0000313" key="2">
    <source>
        <dbReference type="EMBL" id="QNM10784.1"/>
    </source>
</evidence>
<feature type="transmembrane region" description="Helical" evidence="1">
    <location>
        <begin position="40"/>
        <end position="64"/>
    </location>
</feature>
<sequence>MTKNIRNMVFCALCIAIGLILPMALHVIPNAGSIFLPMHIPVLLCGLLCGSYYGLLCGLLVPVLSSVLTGMPSAPILPGMICELAMYGFMTGWMSKKVHLKNELTSTYVQLIIAMISGRLFYGILNGLIFAAGKYSLQVFISAAFVTALPGIVIQLVFLPSIVVLLRKVNNKYLEQKV</sequence>
<dbReference type="AlphaFoldDB" id="A0A7G9GJ02"/>
<evidence type="ECO:0000313" key="3">
    <source>
        <dbReference type="Proteomes" id="UP000515856"/>
    </source>
</evidence>
<gene>
    <name evidence="2" type="ORF">H9Q80_10850</name>
</gene>
<keyword evidence="1" id="KW-1133">Transmembrane helix</keyword>
<keyword evidence="3" id="KW-1185">Reference proteome</keyword>
<reference evidence="2 3" key="1">
    <citation type="submission" date="2020-08" db="EMBL/GenBank/DDBJ databases">
        <authorList>
            <person name="Liu C."/>
            <person name="Sun Q."/>
        </authorList>
    </citation>
    <scope>NUCLEOTIDE SEQUENCE [LARGE SCALE GENOMIC DNA]</scope>
    <source>
        <strain evidence="2 3">NSJ-61</strain>
    </source>
</reference>
<dbReference type="Proteomes" id="UP000515856">
    <property type="component" value="Chromosome"/>
</dbReference>
<feature type="transmembrane region" description="Helical" evidence="1">
    <location>
        <begin position="76"/>
        <end position="95"/>
    </location>
</feature>
<dbReference type="EMBL" id="CP060636">
    <property type="protein sequence ID" value="QNM10784.1"/>
    <property type="molecule type" value="Genomic_DNA"/>
</dbReference>
<dbReference type="InterPro" id="IPR024529">
    <property type="entry name" value="ECF_trnsprt_substrate-spec"/>
</dbReference>
<keyword evidence="1" id="KW-0812">Transmembrane</keyword>
<feature type="transmembrane region" description="Helical" evidence="1">
    <location>
        <begin position="6"/>
        <end position="28"/>
    </location>
</feature>
<accession>A0A7G9GJ02</accession>
<dbReference type="Gene3D" id="1.10.1760.20">
    <property type="match status" value="1"/>
</dbReference>
<dbReference type="KEGG" id="ehn:H9Q80_10850"/>
<dbReference type="RefSeq" id="WP_117455821.1">
    <property type="nucleotide sequence ID" value="NZ_CP060636.1"/>
</dbReference>
<proteinExistence type="predicted"/>
<evidence type="ECO:0000256" key="1">
    <source>
        <dbReference type="SAM" id="Phobius"/>
    </source>
</evidence>
<organism evidence="2 3">
    <name type="scientific">[Eubacterium] hominis</name>
    <dbReference type="NCBI Taxonomy" id="2764325"/>
    <lineage>
        <taxon>Bacteria</taxon>
        <taxon>Bacillati</taxon>
        <taxon>Bacillota</taxon>
        <taxon>Erysipelotrichia</taxon>
        <taxon>Erysipelotrichales</taxon>
        <taxon>Erysipelotrichaceae</taxon>
        <taxon>Amedibacillus</taxon>
    </lineage>
</organism>
<keyword evidence="1" id="KW-0472">Membrane</keyword>